<protein>
    <recommendedName>
        <fullName evidence="4 7">Flagellar hook-associated protein 1</fullName>
        <shortName evidence="7">HAP1</shortName>
    </recommendedName>
</protein>
<evidence type="ECO:0000256" key="7">
    <source>
        <dbReference type="RuleBase" id="RU362065"/>
    </source>
</evidence>
<feature type="domain" description="Flagellar basal body rod protein N-terminal" evidence="9">
    <location>
        <begin position="8"/>
        <end position="37"/>
    </location>
</feature>
<sequence>MSGLLGSLQSARTGMSVSQASIQTTSHNINNLNTPGYSRQRVDQKARSAYSYPGYNSQLGAGQLGTGVEASDVIRIRNTFYDFQFRSESHNYGETNIKYDYYKNMETIFNEPSDTAISASLNNFFNGWHELSKDPDSVGAKNVVIENAKYLVNNINKVHEKLDSIQDSLSKQQDNIMNDINNMLSNLEELNKNIKIVEGSGKTPNDLLDERDRILDDLSFKMNLNNPKVQDLIKDGNFSQDDLKEMQKLVEAGDEVSGELAGTIKMGKELESYKSQIGELAQGIADGVNKIYKDTDGDGVLSDAEKKNPSLFEIETIDVGTPPNVETKFVKMKLNKDIEKDPSNLKMTADMALKMYNLKNEKVKFGKAPNEKEMTINNLYNNMVQNLGQSSQSVIREEKNQSQMLLSIDNSRKSVSGVSMDEEMINLIQFQHAYNASAKVISTIDSLLDVVVNGLVR</sequence>
<reference evidence="12 13" key="1">
    <citation type="submission" date="2013-06" db="EMBL/GenBank/DDBJ databases">
        <authorList>
            <person name="Walk S."/>
            <person name="Aronoff D."/>
            <person name="Young V.Y."/>
            <person name="Marsh J."/>
            <person name="Harrison L."/>
            <person name="Daugherty S.C."/>
            <person name="Shefchek K.A."/>
            <person name="Hine E.E."/>
            <person name="Tallon L.J."/>
            <person name="Sadzewicz L.K."/>
            <person name="Rasko D.A."/>
        </authorList>
    </citation>
    <scope>NUCLEOTIDE SEQUENCE [LARGE SCALE GENOMIC DNA]</scope>
    <source>
        <strain evidence="12 13">ATCC 638</strain>
    </source>
</reference>
<dbReference type="GeneID" id="67473422"/>
<dbReference type="PATRIC" id="fig|1233171.3.peg.2470"/>
<dbReference type="AlphaFoldDB" id="T4VIW3"/>
<keyword evidence="5 7" id="KW-0964">Secreted</keyword>
<dbReference type="SUPFAM" id="SSF64518">
    <property type="entry name" value="Phase 1 flagellin"/>
    <property type="match status" value="1"/>
</dbReference>
<dbReference type="GO" id="GO:0005576">
    <property type="term" value="C:extracellular region"/>
    <property type="evidence" value="ECO:0007669"/>
    <property type="project" value="UniProtKB-SubCell"/>
</dbReference>
<evidence type="ECO:0000256" key="3">
    <source>
        <dbReference type="ARBA" id="ARBA00009677"/>
    </source>
</evidence>
<dbReference type="GO" id="GO:0009424">
    <property type="term" value="C:bacterial-type flagellum hook"/>
    <property type="evidence" value="ECO:0007669"/>
    <property type="project" value="UniProtKB-UniRule"/>
</dbReference>
<keyword evidence="6 7" id="KW-0975">Bacterial flagellum</keyword>
<evidence type="ECO:0000256" key="8">
    <source>
        <dbReference type="SAM" id="Coils"/>
    </source>
</evidence>
<dbReference type="Proteomes" id="UP000015688">
    <property type="component" value="Unassembled WGS sequence"/>
</dbReference>
<comment type="similarity">
    <text evidence="3 7">Belongs to the flagella basal body rod proteins family.</text>
</comment>
<comment type="subcellular location">
    <subcellularLocation>
        <location evidence="1 7">Bacterial flagellum</location>
    </subcellularLocation>
    <subcellularLocation>
        <location evidence="2 7">Secreted</location>
    </subcellularLocation>
</comment>
<dbReference type="PANTHER" id="PTHR30033">
    <property type="entry name" value="FLAGELLAR HOOK-ASSOCIATED PROTEIN 1"/>
    <property type="match status" value="1"/>
</dbReference>
<dbReference type="InterPro" id="IPR010930">
    <property type="entry name" value="Flg_bb/hook_C_dom"/>
</dbReference>
<name>T4VIW3_PARBF</name>
<dbReference type="GO" id="GO:0044780">
    <property type="term" value="P:bacterial-type flagellum assembly"/>
    <property type="evidence" value="ECO:0007669"/>
    <property type="project" value="InterPro"/>
</dbReference>
<dbReference type="InterPro" id="IPR001444">
    <property type="entry name" value="Flag_bb_rod_N"/>
</dbReference>
<evidence type="ECO:0000256" key="5">
    <source>
        <dbReference type="ARBA" id="ARBA00022525"/>
    </source>
</evidence>
<evidence type="ECO:0000256" key="2">
    <source>
        <dbReference type="ARBA" id="ARBA00004613"/>
    </source>
</evidence>
<feature type="coiled-coil region" evidence="8">
    <location>
        <begin position="155"/>
        <end position="200"/>
    </location>
</feature>
<dbReference type="Pfam" id="PF00460">
    <property type="entry name" value="Flg_bb_rod"/>
    <property type="match status" value="1"/>
</dbReference>
<evidence type="ECO:0000256" key="6">
    <source>
        <dbReference type="ARBA" id="ARBA00023143"/>
    </source>
</evidence>
<dbReference type="PRINTS" id="PR01005">
    <property type="entry name" value="FLGHOOKAP1"/>
</dbReference>
<evidence type="ECO:0000256" key="1">
    <source>
        <dbReference type="ARBA" id="ARBA00004365"/>
    </source>
</evidence>
<dbReference type="InterPro" id="IPR002371">
    <property type="entry name" value="FlgK"/>
</dbReference>
<dbReference type="PANTHER" id="PTHR30033:SF1">
    <property type="entry name" value="FLAGELLAR HOOK-ASSOCIATED PROTEIN 1"/>
    <property type="match status" value="1"/>
</dbReference>
<dbReference type="GO" id="GO:0005198">
    <property type="term" value="F:structural molecule activity"/>
    <property type="evidence" value="ECO:0007669"/>
    <property type="project" value="UniProtKB-UniRule"/>
</dbReference>
<dbReference type="EMBL" id="AVNC01000015">
    <property type="protein sequence ID" value="EQK43639.1"/>
    <property type="molecule type" value="Genomic_DNA"/>
</dbReference>
<feature type="domain" description="Flagellar hook-associated protein FlgK helical" evidence="11">
    <location>
        <begin position="103"/>
        <end position="225"/>
    </location>
</feature>
<evidence type="ECO:0000259" key="9">
    <source>
        <dbReference type="Pfam" id="PF00460"/>
    </source>
</evidence>
<evidence type="ECO:0000256" key="4">
    <source>
        <dbReference type="ARBA" id="ARBA00016244"/>
    </source>
</evidence>
<dbReference type="NCBIfam" id="TIGR02492">
    <property type="entry name" value="flgK_ends"/>
    <property type="match status" value="1"/>
</dbReference>
<gene>
    <name evidence="7 12" type="primary">flgK</name>
    <name evidence="12" type="ORF">C672_2583</name>
</gene>
<keyword evidence="12" id="KW-0966">Cell projection</keyword>
<proteinExistence type="inferred from homology"/>
<dbReference type="Pfam" id="PF06429">
    <property type="entry name" value="Flg_bbr_C"/>
    <property type="match status" value="1"/>
</dbReference>
<dbReference type="InterPro" id="IPR053927">
    <property type="entry name" value="FlgK_helical"/>
</dbReference>
<accession>T4VIW3</accession>
<evidence type="ECO:0000313" key="12">
    <source>
        <dbReference type="EMBL" id="EQK43639.1"/>
    </source>
</evidence>
<feature type="domain" description="Flagellar basal-body/hook protein C-terminal" evidence="10">
    <location>
        <begin position="415"/>
        <end position="451"/>
    </location>
</feature>
<evidence type="ECO:0000259" key="10">
    <source>
        <dbReference type="Pfam" id="PF06429"/>
    </source>
</evidence>
<dbReference type="RefSeq" id="WP_021433688.1">
    <property type="nucleotide sequence ID" value="NZ_AVNC01000015.1"/>
</dbReference>
<evidence type="ECO:0000259" key="11">
    <source>
        <dbReference type="Pfam" id="PF22638"/>
    </source>
</evidence>
<comment type="caution">
    <text evidence="12">The sequence shown here is derived from an EMBL/GenBank/DDBJ whole genome shotgun (WGS) entry which is preliminary data.</text>
</comment>
<organism evidence="12 13">
    <name type="scientific">Paraclostridium bifermentans ATCC 638 = DSM 14991</name>
    <dbReference type="NCBI Taxonomy" id="1233171"/>
    <lineage>
        <taxon>Bacteria</taxon>
        <taxon>Bacillati</taxon>
        <taxon>Bacillota</taxon>
        <taxon>Clostridia</taxon>
        <taxon>Peptostreptococcales</taxon>
        <taxon>Peptostreptococcaceae</taxon>
        <taxon>Paraclostridium</taxon>
    </lineage>
</organism>
<keyword evidence="12" id="KW-0282">Flagellum</keyword>
<keyword evidence="12" id="KW-0969">Cilium</keyword>
<dbReference type="Pfam" id="PF22638">
    <property type="entry name" value="FlgK_D1"/>
    <property type="match status" value="1"/>
</dbReference>
<keyword evidence="8" id="KW-0175">Coiled coil</keyword>
<evidence type="ECO:0000313" key="13">
    <source>
        <dbReference type="Proteomes" id="UP000015688"/>
    </source>
</evidence>